<sequence>MSKFLKFLAWTSLAVLVASLVMGGVLVGLAQEGLSQAGSWHVVVDGEDISDFVHLGGLEAEHGVLGLIAAAVALGFTLVVVLPLVLLVGVGVPVLAVLFSLGLVAVVLAGTSALLLAPLALPVLLIVWLLKRKQPARPASA</sequence>
<dbReference type="RefSeq" id="WP_198110260.1">
    <property type="nucleotide sequence ID" value="NZ_JAEDAK010000004.1"/>
</dbReference>
<gene>
    <name evidence="2" type="ORF">I7X39_06960</name>
</gene>
<evidence type="ECO:0000256" key="1">
    <source>
        <dbReference type="SAM" id="Phobius"/>
    </source>
</evidence>
<keyword evidence="1" id="KW-0812">Transmembrane</keyword>
<evidence type="ECO:0000313" key="2">
    <source>
        <dbReference type="EMBL" id="MBH9576638.1"/>
    </source>
</evidence>
<keyword evidence="3" id="KW-1185">Reference proteome</keyword>
<protein>
    <submittedName>
        <fullName evidence="2">Uncharacterized protein</fullName>
    </submittedName>
</protein>
<comment type="caution">
    <text evidence="2">The sequence shown here is derived from an EMBL/GenBank/DDBJ whole genome shotgun (WGS) entry which is preliminary data.</text>
</comment>
<reference evidence="2" key="1">
    <citation type="submission" date="2020-12" db="EMBL/GenBank/DDBJ databases">
        <title>The genome sequence of Inhella sp. 1Y17.</title>
        <authorList>
            <person name="Liu Y."/>
        </authorList>
    </citation>
    <scope>NUCLEOTIDE SEQUENCE</scope>
    <source>
        <strain evidence="2">1Y17</strain>
    </source>
</reference>
<keyword evidence="1" id="KW-0472">Membrane</keyword>
<proteinExistence type="predicted"/>
<dbReference type="AlphaFoldDB" id="A0A931J0U0"/>
<dbReference type="Proteomes" id="UP000613266">
    <property type="component" value="Unassembled WGS sequence"/>
</dbReference>
<name>A0A931J0U0_9BURK</name>
<feature type="transmembrane region" description="Helical" evidence="1">
    <location>
        <begin position="63"/>
        <end position="81"/>
    </location>
</feature>
<accession>A0A931J0U0</accession>
<keyword evidence="1" id="KW-1133">Transmembrane helix</keyword>
<feature type="transmembrane region" description="Helical" evidence="1">
    <location>
        <begin position="113"/>
        <end position="130"/>
    </location>
</feature>
<dbReference type="EMBL" id="JAEDAK010000004">
    <property type="protein sequence ID" value="MBH9576638.1"/>
    <property type="molecule type" value="Genomic_DNA"/>
</dbReference>
<feature type="transmembrane region" description="Helical" evidence="1">
    <location>
        <begin position="86"/>
        <end position="107"/>
    </location>
</feature>
<evidence type="ECO:0000313" key="3">
    <source>
        <dbReference type="Proteomes" id="UP000613266"/>
    </source>
</evidence>
<organism evidence="2 3">
    <name type="scientific">Inhella proteolytica</name>
    <dbReference type="NCBI Taxonomy" id="2795029"/>
    <lineage>
        <taxon>Bacteria</taxon>
        <taxon>Pseudomonadati</taxon>
        <taxon>Pseudomonadota</taxon>
        <taxon>Betaproteobacteria</taxon>
        <taxon>Burkholderiales</taxon>
        <taxon>Sphaerotilaceae</taxon>
        <taxon>Inhella</taxon>
    </lineage>
</organism>